<keyword evidence="2" id="KW-1185">Reference proteome</keyword>
<dbReference type="EMBL" id="SPHZ02000006">
    <property type="protein sequence ID" value="KAF0913779.1"/>
    <property type="molecule type" value="Genomic_DNA"/>
</dbReference>
<name>A0A6G1DMV4_9ORYZ</name>
<evidence type="ECO:0000313" key="1">
    <source>
        <dbReference type="EMBL" id="KAF0913779.1"/>
    </source>
</evidence>
<sequence length="67" mass="7134">MASTCTSAVTGQPIASSAPVDRAFAPRGISRRPAKAAIILCLAARDVAVGTAWRQSPTDRDRIYDQF</sequence>
<organism evidence="1 2">
    <name type="scientific">Oryza meyeriana var. granulata</name>
    <dbReference type="NCBI Taxonomy" id="110450"/>
    <lineage>
        <taxon>Eukaryota</taxon>
        <taxon>Viridiplantae</taxon>
        <taxon>Streptophyta</taxon>
        <taxon>Embryophyta</taxon>
        <taxon>Tracheophyta</taxon>
        <taxon>Spermatophyta</taxon>
        <taxon>Magnoliopsida</taxon>
        <taxon>Liliopsida</taxon>
        <taxon>Poales</taxon>
        <taxon>Poaceae</taxon>
        <taxon>BOP clade</taxon>
        <taxon>Oryzoideae</taxon>
        <taxon>Oryzeae</taxon>
        <taxon>Oryzinae</taxon>
        <taxon>Oryza</taxon>
        <taxon>Oryza meyeriana</taxon>
    </lineage>
</organism>
<evidence type="ECO:0000313" key="2">
    <source>
        <dbReference type="Proteomes" id="UP000479710"/>
    </source>
</evidence>
<dbReference type="Proteomes" id="UP000479710">
    <property type="component" value="Unassembled WGS sequence"/>
</dbReference>
<dbReference type="AlphaFoldDB" id="A0A6G1DMV4"/>
<proteinExistence type="predicted"/>
<reference evidence="1 2" key="1">
    <citation type="submission" date="2019-11" db="EMBL/GenBank/DDBJ databases">
        <title>Whole genome sequence of Oryza granulata.</title>
        <authorList>
            <person name="Li W."/>
        </authorList>
    </citation>
    <scope>NUCLEOTIDE SEQUENCE [LARGE SCALE GENOMIC DNA]</scope>
    <source>
        <strain evidence="2">cv. Menghai</strain>
        <tissue evidence="1">Leaf</tissue>
    </source>
</reference>
<comment type="caution">
    <text evidence="1">The sequence shown here is derived from an EMBL/GenBank/DDBJ whole genome shotgun (WGS) entry which is preliminary data.</text>
</comment>
<protein>
    <submittedName>
        <fullName evidence="1">Uncharacterized protein</fullName>
    </submittedName>
</protein>
<accession>A0A6G1DMV4</accession>
<gene>
    <name evidence="1" type="ORF">E2562_024643</name>
</gene>